<keyword evidence="4 6" id="KW-0408">Iron</keyword>
<feature type="domain" description="4Fe-4S ferredoxin-type" evidence="7">
    <location>
        <begin position="56"/>
        <end position="88"/>
    </location>
</feature>
<gene>
    <name evidence="8" type="ORF">MCNOR_2888</name>
</gene>
<evidence type="ECO:0000256" key="5">
    <source>
        <dbReference type="ARBA" id="ARBA00023014"/>
    </source>
</evidence>
<evidence type="ECO:0000256" key="3">
    <source>
        <dbReference type="ARBA" id="ARBA00022737"/>
    </source>
</evidence>
<comment type="function">
    <text evidence="6">Component of a complex that catalyzes the oxidation of glycolate to glyoxylate.</text>
</comment>
<dbReference type="EMBL" id="OX458332">
    <property type="protein sequence ID" value="CAI8871943.1"/>
    <property type="molecule type" value="Genomic_DNA"/>
</dbReference>
<dbReference type="InterPro" id="IPR017900">
    <property type="entry name" value="4Fe4S_Fe_S_CS"/>
</dbReference>
<evidence type="ECO:0000256" key="4">
    <source>
        <dbReference type="ARBA" id="ARBA00023004"/>
    </source>
</evidence>
<dbReference type="EC" id="1.1.99.14" evidence="6"/>
<dbReference type="InterPro" id="IPR012257">
    <property type="entry name" value="Glc_ox_4Fe-4S"/>
</dbReference>
<name>A0AA35UD97_METCP</name>
<feature type="domain" description="4Fe-4S ferredoxin-type" evidence="7">
    <location>
        <begin position="6"/>
        <end position="35"/>
    </location>
</feature>
<dbReference type="InterPro" id="IPR009051">
    <property type="entry name" value="Helical_ferredxn"/>
</dbReference>
<evidence type="ECO:0000256" key="6">
    <source>
        <dbReference type="PIRNR" id="PIRNR000139"/>
    </source>
</evidence>
<dbReference type="PANTHER" id="PTHR32479:SF17">
    <property type="entry name" value="GLYCOLATE OXIDASE IRON-SULFUR SUBUNIT"/>
    <property type="match status" value="1"/>
</dbReference>
<dbReference type="PROSITE" id="PS00198">
    <property type="entry name" value="4FE4S_FER_1"/>
    <property type="match status" value="2"/>
</dbReference>
<dbReference type="GO" id="GO:0046872">
    <property type="term" value="F:metal ion binding"/>
    <property type="evidence" value="ECO:0007669"/>
    <property type="project" value="UniProtKB-UniRule"/>
</dbReference>
<keyword evidence="2 6" id="KW-0479">Metal-binding</keyword>
<sequence>MNPALESLLADADLCVKCGLCSPHCPTYRQTTDENESPRGRIALIQGWATGRLSLTAALRGPLDDCLLCRNCEAVCPAKVPYSRLVDRFRAETGQRRKPLAARALSSAVRKGLRHPTLAKLGRRMLDVAGRLPAGAAWKSLPPSGNPESWYGDHPAAGDPLTHAGLFLGCTAAVADAATVTAILGLLPRLGVGLSVPRNQVCCGAMDLHAGDAATAHALMSRNIEVFGERPLDAVIGFASGCSATLLEYRCHSETRAAETLSSKVQDVSRFLADRIPEERWDLAPLEARILVHHPCSLRNVCKTESSVETLLRRIPGAEVKTLPVKGRCCGAAGSYMIEHRRMAEAIRTETVDAILAQSPDYLVTSNIGCALHLRAGLQGRADIPVIHPVQLLARLQRV</sequence>
<dbReference type="AlphaFoldDB" id="A0AA35UD97"/>
<dbReference type="PIRSF" id="PIRSF000139">
    <property type="entry name" value="Glc_ox_4Fe-4S"/>
    <property type="match status" value="1"/>
</dbReference>
<keyword evidence="1 6" id="KW-0004">4Fe-4S</keyword>
<protein>
    <recommendedName>
        <fullName evidence="6">Glycolate oxidase iron-sulfur subunit</fullName>
        <ecNumber evidence="6">1.1.99.14</ecNumber>
    </recommendedName>
</protein>
<dbReference type="InterPro" id="IPR017896">
    <property type="entry name" value="4Fe4S_Fe-S-bd"/>
</dbReference>
<evidence type="ECO:0000256" key="1">
    <source>
        <dbReference type="ARBA" id="ARBA00022485"/>
    </source>
</evidence>
<dbReference type="Pfam" id="PF13183">
    <property type="entry name" value="Fer4_8"/>
    <property type="match status" value="1"/>
</dbReference>
<keyword evidence="5 6" id="KW-0411">Iron-sulfur</keyword>
<keyword evidence="3" id="KW-0677">Repeat</keyword>
<organism evidence="8 9">
    <name type="scientific">Methylococcus capsulatus</name>
    <dbReference type="NCBI Taxonomy" id="414"/>
    <lineage>
        <taxon>Bacteria</taxon>
        <taxon>Pseudomonadati</taxon>
        <taxon>Pseudomonadota</taxon>
        <taxon>Gammaproteobacteria</taxon>
        <taxon>Methylococcales</taxon>
        <taxon>Methylococcaceae</taxon>
        <taxon>Methylococcus</taxon>
    </lineage>
</organism>
<dbReference type="Gene3D" id="1.10.1060.10">
    <property type="entry name" value="Alpha-helical ferredoxin"/>
    <property type="match status" value="1"/>
</dbReference>
<comment type="catalytic activity">
    <reaction evidence="6">
        <text>glycolate + A = glyoxylate + AH2</text>
        <dbReference type="Rhea" id="RHEA:21264"/>
        <dbReference type="ChEBI" id="CHEBI:13193"/>
        <dbReference type="ChEBI" id="CHEBI:17499"/>
        <dbReference type="ChEBI" id="CHEBI:29805"/>
        <dbReference type="ChEBI" id="CHEBI:36655"/>
        <dbReference type="EC" id="1.1.99.14"/>
    </reaction>
</comment>
<evidence type="ECO:0000313" key="8">
    <source>
        <dbReference type="EMBL" id="CAI8871943.1"/>
    </source>
</evidence>
<comment type="catalytic activity">
    <reaction evidence="6">
        <text>(R)-lactate + A = pyruvate + AH2</text>
        <dbReference type="Rhea" id="RHEA:15089"/>
        <dbReference type="ChEBI" id="CHEBI:13193"/>
        <dbReference type="ChEBI" id="CHEBI:15361"/>
        <dbReference type="ChEBI" id="CHEBI:16004"/>
        <dbReference type="ChEBI" id="CHEBI:17499"/>
    </reaction>
</comment>
<evidence type="ECO:0000313" key="9">
    <source>
        <dbReference type="Proteomes" id="UP001158598"/>
    </source>
</evidence>
<dbReference type="InterPro" id="IPR004017">
    <property type="entry name" value="Cys_rich_dom"/>
</dbReference>
<evidence type="ECO:0000259" key="7">
    <source>
        <dbReference type="PROSITE" id="PS51379"/>
    </source>
</evidence>
<reference evidence="8" key="1">
    <citation type="submission" date="2023-03" db="EMBL/GenBank/DDBJ databases">
        <authorList>
            <person name="Pearce D."/>
        </authorList>
    </citation>
    <scope>NUCLEOTIDE SEQUENCE</scope>
    <source>
        <strain evidence="8">Mc</strain>
    </source>
</reference>
<dbReference type="Pfam" id="PF02754">
    <property type="entry name" value="CCG"/>
    <property type="match status" value="2"/>
</dbReference>
<keyword evidence="6" id="KW-0249">Electron transport</keyword>
<accession>A0AA35UD97</accession>
<dbReference type="GO" id="GO:0019154">
    <property type="term" value="F:glycolate dehydrogenase activity"/>
    <property type="evidence" value="ECO:0007669"/>
    <property type="project" value="UniProtKB-EC"/>
</dbReference>
<evidence type="ECO:0000256" key="2">
    <source>
        <dbReference type="ARBA" id="ARBA00022723"/>
    </source>
</evidence>
<dbReference type="SUPFAM" id="SSF46548">
    <property type="entry name" value="alpha-helical ferredoxin"/>
    <property type="match status" value="1"/>
</dbReference>
<dbReference type="PROSITE" id="PS51379">
    <property type="entry name" value="4FE4S_FER_2"/>
    <property type="match status" value="2"/>
</dbReference>
<proteinExistence type="predicted"/>
<dbReference type="GO" id="GO:0051539">
    <property type="term" value="F:4 iron, 4 sulfur cluster binding"/>
    <property type="evidence" value="ECO:0007669"/>
    <property type="project" value="UniProtKB-UniRule"/>
</dbReference>
<dbReference type="Proteomes" id="UP001158598">
    <property type="component" value="Chromosome"/>
</dbReference>
<dbReference type="RefSeq" id="WP_017365212.1">
    <property type="nucleotide sequence ID" value="NZ_OX458332.1"/>
</dbReference>
<dbReference type="PANTHER" id="PTHR32479">
    <property type="entry name" value="GLYCOLATE OXIDASE IRON-SULFUR SUBUNIT"/>
    <property type="match status" value="1"/>
</dbReference>
<comment type="cofactor">
    <cofactor evidence="6">
        <name>[4Fe-4S] cluster</name>
        <dbReference type="ChEBI" id="CHEBI:49883"/>
    </cofactor>
    <text evidence="6">Binds 2 [4Fe-4S] clusters.</text>
</comment>
<keyword evidence="6" id="KW-0813">Transport</keyword>